<proteinExistence type="predicted"/>
<evidence type="ECO:0000256" key="4">
    <source>
        <dbReference type="ARBA" id="ARBA00022553"/>
    </source>
</evidence>
<organism evidence="8 9">
    <name type="scientific">Actinoplanes sichuanensis</name>
    <dbReference type="NCBI Taxonomy" id="512349"/>
    <lineage>
        <taxon>Bacteria</taxon>
        <taxon>Bacillati</taxon>
        <taxon>Actinomycetota</taxon>
        <taxon>Actinomycetes</taxon>
        <taxon>Micromonosporales</taxon>
        <taxon>Micromonosporaceae</taxon>
        <taxon>Actinoplanes</taxon>
    </lineage>
</organism>
<dbReference type="PANTHER" id="PTHR45569:SF1">
    <property type="entry name" value="SENSOR PROTEIN KDPD"/>
    <property type="match status" value="1"/>
</dbReference>
<dbReference type="InterPro" id="IPR004358">
    <property type="entry name" value="Sig_transdc_His_kin-like_C"/>
</dbReference>
<keyword evidence="5 8" id="KW-0418">Kinase</keyword>
<dbReference type="InterPro" id="IPR036890">
    <property type="entry name" value="HATPase_C_sf"/>
</dbReference>
<sequence length="375" mass="39293">MTTPGPVDARRAAAARYRAAMAEVPQILELAAQACQASTALIVVTTGADRAVTYGIDDTAEFPALLWDHVQATGRAVVIDGGRFMAAAPLHHEGHLVGALGVFGDAPRPDGEQTGRLLSALARRVDEETRLRHRSANQPFPAAADHHDVVSAISHEIRTPLANIVGFAEMLVDTPPADLPGAERRVAAIRRNTDRLCRTVDNLLHAAGLQMGQLVGERRVVDLAAVVSRAVTAADDPDGRLDLRLPEDPVPVMADARLVHVAVGHLLSNALRFSGTNCPVAVSITAGPSPVVTVRDSGPGLGEAELGALAIPFVRGAQARDDQVPGLGLGLSICRGIVHAHGGTLSLTSPPGEGLTARITLPEFDMHDDVLEGVQ</sequence>
<evidence type="ECO:0000256" key="5">
    <source>
        <dbReference type="ARBA" id="ARBA00022777"/>
    </source>
</evidence>
<dbReference type="SUPFAM" id="SSF47384">
    <property type="entry name" value="Homodimeric domain of signal transducing histidine kinase"/>
    <property type="match status" value="1"/>
</dbReference>
<dbReference type="PROSITE" id="PS50109">
    <property type="entry name" value="HIS_KIN"/>
    <property type="match status" value="1"/>
</dbReference>
<dbReference type="InterPro" id="IPR003594">
    <property type="entry name" value="HATPase_dom"/>
</dbReference>
<feature type="domain" description="Histidine kinase" evidence="7">
    <location>
        <begin position="152"/>
        <end position="365"/>
    </location>
</feature>
<comment type="subcellular location">
    <subcellularLocation>
        <location evidence="2">Cell membrane</location>
    </subcellularLocation>
</comment>
<dbReference type="RefSeq" id="WP_317797117.1">
    <property type="nucleotide sequence ID" value="NZ_AP028461.1"/>
</dbReference>
<dbReference type="InterPro" id="IPR036097">
    <property type="entry name" value="HisK_dim/P_sf"/>
</dbReference>
<accession>A0ABW4A8F5</accession>
<evidence type="ECO:0000256" key="1">
    <source>
        <dbReference type="ARBA" id="ARBA00000085"/>
    </source>
</evidence>
<dbReference type="Gene3D" id="3.30.565.10">
    <property type="entry name" value="Histidine kinase-like ATPase, C-terminal domain"/>
    <property type="match status" value="1"/>
</dbReference>
<dbReference type="EC" id="2.7.13.3" evidence="3"/>
<protein>
    <recommendedName>
        <fullName evidence="3">histidine kinase</fullName>
        <ecNumber evidence="3">2.7.13.3</ecNumber>
    </recommendedName>
</protein>
<dbReference type="EMBL" id="JBHTMK010000020">
    <property type="protein sequence ID" value="MFD1367036.1"/>
    <property type="molecule type" value="Genomic_DNA"/>
</dbReference>
<dbReference type="SMART" id="SM00387">
    <property type="entry name" value="HATPase_c"/>
    <property type="match status" value="1"/>
</dbReference>
<keyword evidence="4" id="KW-0597">Phosphoprotein</keyword>
<dbReference type="InterPro" id="IPR005467">
    <property type="entry name" value="His_kinase_dom"/>
</dbReference>
<dbReference type="CDD" id="cd00082">
    <property type="entry name" value="HisKA"/>
    <property type="match status" value="1"/>
</dbReference>
<dbReference type="Pfam" id="PF02518">
    <property type="entry name" value="HATPase_c"/>
    <property type="match status" value="1"/>
</dbReference>
<dbReference type="InterPro" id="IPR003661">
    <property type="entry name" value="HisK_dim/P_dom"/>
</dbReference>
<evidence type="ECO:0000256" key="6">
    <source>
        <dbReference type="ARBA" id="ARBA00023012"/>
    </source>
</evidence>
<dbReference type="GO" id="GO:0016301">
    <property type="term" value="F:kinase activity"/>
    <property type="evidence" value="ECO:0007669"/>
    <property type="project" value="UniProtKB-KW"/>
</dbReference>
<comment type="catalytic activity">
    <reaction evidence="1">
        <text>ATP + protein L-histidine = ADP + protein N-phospho-L-histidine.</text>
        <dbReference type="EC" id="2.7.13.3"/>
    </reaction>
</comment>
<dbReference type="SUPFAM" id="SSF55781">
    <property type="entry name" value="GAF domain-like"/>
    <property type="match status" value="1"/>
</dbReference>
<dbReference type="Gene3D" id="1.10.287.130">
    <property type="match status" value="1"/>
</dbReference>
<reference evidence="9" key="1">
    <citation type="journal article" date="2019" name="Int. J. Syst. Evol. Microbiol.">
        <title>The Global Catalogue of Microorganisms (GCM) 10K type strain sequencing project: providing services to taxonomists for standard genome sequencing and annotation.</title>
        <authorList>
            <consortium name="The Broad Institute Genomics Platform"/>
            <consortium name="The Broad Institute Genome Sequencing Center for Infectious Disease"/>
            <person name="Wu L."/>
            <person name="Ma J."/>
        </authorList>
    </citation>
    <scope>NUCLEOTIDE SEQUENCE [LARGE SCALE GENOMIC DNA]</scope>
    <source>
        <strain evidence="9">CCM 7526</strain>
    </source>
</reference>
<dbReference type="InterPro" id="IPR052023">
    <property type="entry name" value="Histidine_kinase_KdpD"/>
</dbReference>
<dbReference type="SMART" id="SM00388">
    <property type="entry name" value="HisKA"/>
    <property type="match status" value="1"/>
</dbReference>
<evidence type="ECO:0000313" key="8">
    <source>
        <dbReference type="EMBL" id="MFD1367036.1"/>
    </source>
</evidence>
<evidence type="ECO:0000256" key="2">
    <source>
        <dbReference type="ARBA" id="ARBA00004236"/>
    </source>
</evidence>
<evidence type="ECO:0000313" key="9">
    <source>
        <dbReference type="Proteomes" id="UP001597183"/>
    </source>
</evidence>
<name>A0ABW4A8F5_9ACTN</name>
<evidence type="ECO:0000256" key="3">
    <source>
        <dbReference type="ARBA" id="ARBA00012438"/>
    </source>
</evidence>
<evidence type="ECO:0000259" key="7">
    <source>
        <dbReference type="PROSITE" id="PS50109"/>
    </source>
</evidence>
<gene>
    <name evidence="8" type="ORF">ACFQ5G_16920</name>
</gene>
<comment type="caution">
    <text evidence="8">The sequence shown here is derived from an EMBL/GenBank/DDBJ whole genome shotgun (WGS) entry which is preliminary data.</text>
</comment>
<keyword evidence="6" id="KW-0902">Two-component regulatory system</keyword>
<dbReference type="Proteomes" id="UP001597183">
    <property type="component" value="Unassembled WGS sequence"/>
</dbReference>
<keyword evidence="5 8" id="KW-0808">Transferase</keyword>
<dbReference type="CDD" id="cd00075">
    <property type="entry name" value="HATPase"/>
    <property type="match status" value="1"/>
</dbReference>
<dbReference type="PRINTS" id="PR00344">
    <property type="entry name" value="BCTRLSENSOR"/>
</dbReference>
<keyword evidence="9" id="KW-1185">Reference proteome</keyword>
<dbReference type="PANTHER" id="PTHR45569">
    <property type="entry name" value="SENSOR PROTEIN KDPD"/>
    <property type="match status" value="1"/>
</dbReference>
<dbReference type="SUPFAM" id="SSF55874">
    <property type="entry name" value="ATPase domain of HSP90 chaperone/DNA topoisomerase II/histidine kinase"/>
    <property type="match status" value="1"/>
</dbReference>
<dbReference type="Pfam" id="PF00512">
    <property type="entry name" value="HisKA"/>
    <property type="match status" value="1"/>
</dbReference>